<proteinExistence type="predicted"/>
<keyword evidence="2" id="KW-1185">Reference proteome</keyword>
<dbReference type="HOGENOM" id="CLU_1359366_0_0_10"/>
<evidence type="ECO:0008006" key="3">
    <source>
        <dbReference type="Google" id="ProtNLM"/>
    </source>
</evidence>
<evidence type="ECO:0000313" key="1">
    <source>
        <dbReference type="EMBL" id="EFI48282.1"/>
    </source>
</evidence>
<gene>
    <name evidence="1" type="ORF">HMPREF0665_01531</name>
</gene>
<organism evidence="1 2">
    <name type="scientific">Segatella oris C735</name>
    <dbReference type="NCBI Taxonomy" id="563008"/>
    <lineage>
        <taxon>Bacteria</taxon>
        <taxon>Pseudomonadati</taxon>
        <taxon>Bacteroidota</taxon>
        <taxon>Bacteroidia</taxon>
        <taxon>Bacteroidales</taxon>
        <taxon>Prevotellaceae</taxon>
        <taxon>Segatella</taxon>
    </lineage>
</organism>
<dbReference type="AlphaFoldDB" id="D7NDB4"/>
<protein>
    <recommendedName>
        <fullName evidence="3">Lipoprotein</fullName>
    </recommendedName>
</protein>
<accession>D7NDB4</accession>
<dbReference type="EMBL" id="GL349568">
    <property type="protein sequence ID" value="EFI48282.1"/>
    <property type="molecule type" value="Genomic_DNA"/>
</dbReference>
<evidence type="ECO:0000313" key="2">
    <source>
        <dbReference type="Proteomes" id="UP000003805"/>
    </source>
</evidence>
<sequence>MMLMKRHKTAIFALFIGLFSILLWVACKADTQETQQKSLLDSLERMDTTHMKPAFLKLIHQAVGLFPKQKAFILSCSYLYEDRGTLTNGVSINNDVFYFHPAYREAFEGGEWSIDNIYPNHYFLIDGKIVFVCLRMDACNQQEYYKKVYQQLVPNTGVLEEKNVVRIMVEHKQDQTRFAFDLFKLNIKPLRELIRPVKFVAPEP</sequence>
<dbReference type="PROSITE" id="PS51257">
    <property type="entry name" value="PROKAR_LIPOPROTEIN"/>
    <property type="match status" value="1"/>
</dbReference>
<reference evidence="1 2" key="1">
    <citation type="submission" date="2010-02" db="EMBL/GenBank/DDBJ databases">
        <title>The Genome Sequence of Prevotella oris strain C735.</title>
        <authorList>
            <consortium name="The Broad Institute Genome Sequencing Platform"/>
            <person name="Ward D."/>
            <person name="Feldgarden M."/>
            <person name="Earl A."/>
            <person name="Young S.K."/>
            <person name="Zeng Q."/>
            <person name="Koehrsen M."/>
            <person name="Alvarado L."/>
            <person name="Berlin A."/>
            <person name="Bochicchio J."/>
            <person name="Borenstein D."/>
            <person name="Chapman S.B."/>
            <person name="Chen Z."/>
            <person name="Engels R."/>
            <person name="Freedman E."/>
            <person name="Gellesch M."/>
            <person name="Goldberg J."/>
            <person name="Griggs A."/>
            <person name="Gujja S."/>
            <person name="Heilman E."/>
            <person name="Heiman D."/>
            <person name="Hepburn T."/>
            <person name="Howarth C."/>
            <person name="Jen D."/>
            <person name="Larson L."/>
            <person name="Mehta T."/>
            <person name="Park D."/>
            <person name="Pearson M."/>
            <person name="Roberts A."/>
            <person name="Saif S."/>
            <person name="Shea T."/>
            <person name="Shenoy N."/>
            <person name="Sisk P."/>
            <person name="Stolte C."/>
            <person name="Sykes S."/>
            <person name="Thomson T."/>
            <person name="Walk T."/>
            <person name="White J."/>
            <person name="Yandava C."/>
            <person name="Sibley C.D."/>
            <person name="Field T.R."/>
            <person name="Grinwis M."/>
            <person name="Eshaghurshan C.S."/>
            <person name="Surette M.G."/>
            <person name="Haas B."/>
            <person name="Nusbaum C."/>
            <person name="Birren B."/>
        </authorList>
    </citation>
    <scope>NUCLEOTIDE SEQUENCE [LARGE SCALE GENOMIC DNA]</scope>
    <source>
        <strain evidence="1 2">C735</strain>
    </source>
</reference>
<dbReference type="Proteomes" id="UP000003805">
    <property type="component" value="Unassembled WGS sequence"/>
</dbReference>
<name>D7NDB4_9BACT</name>